<dbReference type="InterPro" id="IPR012796">
    <property type="entry name" value="Lysidine-tRNA-synth_C"/>
</dbReference>
<gene>
    <name evidence="10" type="ORF">MNB_SUP05-5-33</name>
</gene>
<dbReference type="InterPro" id="IPR012795">
    <property type="entry name" value="tRNA_Ile_lys_synt_N"/>
</dbReference>
<dbReference type="Pfam" id="PF09179">
    <property type="entry name" value="TilS"/>
    <property type="match status" value="1"/>
</dbReference>
<dbReference type="Gene3D" id="3.40.50.620">
    <property type="entry name" value="HUPs"/>
    <property type="match status" value="1"/>
</dbReference>
<comment type="subcellular location">
    <subcellularLocation>
        <location evidence="1">Cytoplasm</location>
    </subcellularLocation>
</comment>
<dbReference type="GO" id="GO:0032267">
    <property type="term" value="F:tRNA(Ile)-lysidine synthase activity"/>
    <property type="evidence" value="ECO:0007669"/>
    <property type="project" value="UniProtKB-EC"/>
</dbReference>
<evidence type="ECO:0000256" key="4">
    <source>
        <dbReference type="ARBA" id="ARBA00022598"/>
    </source>
</evidence>
<reference evidence="10" key="1">
    <citation type="submission" date="2016-10" db="EMBL/GenBank/DDBJ databases">
        <authorList>
            <person name="de Groot N.N."/>
        </authorList>
    </citation>
    <scope>NUCLEOTIDE SEQUENCE</scope>
</reference>
<dbReference type="InterPro" id="IPR014729">
    <property type="entry name" value="Rossmann-like_a/b/a_fold"/>
</dbReference>
<dbReference type="InterPro" id="IPR011063">
    <property type="entry name" value="TilS/TtcA_N"/>
</dbReference>
<evidence type="ECO:0000256" key="7">
    <source>
        <dbReference type="ARBA" id="ARBA00022840"/>
    </source>
</evidence>
<dbReference type="PANTHER" id="PTHR43033">
    <property type="entry name" value="TRNA(ILE)-LYSIDINE SYNTHASE-RELATED"/>
    <property type="match status" value="1"/>
</dbReference>
<evidence type="ECO:0000259" key="9">
    <source>
        <dbReference type="SMART" id="SM00977"/>
    </source>
</evidence>
<protein>
    <recommendedName>
        <fullName evidence="2">tRNA(Ile)-lysidine synthetase</fullName>
        <ecNumber evidence="2">6.3.4.19</ecNumber>
    </recommendedName>
</protein>
<evidence type="ECO:0000256" key="8">
    <source>
        <dbReference type="ARBA" id="ARBA00048539"/>
    </source>
</evidence>
<dbReference type="GO" id="GO:0005524">
    <property type="term" value="F:ATP binding"/>
    <property type="evidence" value="ECO:0007669"/>
    <property type="project" value="UniProtKB-KW"/>
</dbReference>
<dbReference type="Gene3D" id="1.20.59.20">
    <property type="match status" value="1"/>
</dbReference>
<keyword evidence="5" id="KW-0819">tRNA processing</keyword>
<dbReference type="InterPro" id="IPR012094">
    <property type="entry name" value="tRNA_Ile_lys_synt"/>
</dbReference>
<dbReference type="NCBIfam" id="TIGR02432">
    <property type="entry name" value="lysidine_TilS_N"/>
    <property type="match status" value="1"/>
</dbReference>
<name>A0A1W1CTZ1_9ZZZZ</name>
<evidence type="ECO:0000256" key="6">
    <source>
        <dbReference type="ARBA" id="ARBA00022741"/>
    </source>
</evidence>
<evidence type="ECO:0000256" key="1">
    <source>
        <dbReference type="ARBA" id="ARBA00004496"/>
    </source>
</evidence>
<keyword evidence="4 10" id="KW-0436">Ligase</keyword>
<proteinExistence type="inferred from homology"/>
<accession>A0A1W1CTZ1</accession>
<dbReference type="SMART" id="SM00977">
    <property type="entry name" value="TilS_C"/>
    <property type="match status" value="1"/>
</dbReference>
<comment type="catalytic activity">
    <reaction evidence="8">
        <text>cytidine(34) in tRNA(Ile2) + L-lysine + ATP = lysidine(34) in tRNA(Ile2) + AMP + diphosphate + H(+)</text>
        <dbReference type="Rhea" id="RHEA:43744"/>
        <dbReference type="Rhea" id="RHEA-COMP:10625"/>
        <dbReference type="Rhea" id="RHEA-COMP:10670"/>
        <dbReference type="ChEBI" id="CHEBI:15378"/>
        <dbReference type="ChEBI" id="CHEBI:30616"/>
        <dbReference type="ChEBI" id="CHEBI:32551"/>
        <dbReference type="ChEBI" id="CHEBI:33019"/>
        <dbReference type="ChEBI" id="CHEBI:82748"/>
        <dbReference type="ChEBI" id="CHEBI:83665"/>
        <dbReference type="ChEBI" id="CHEBI:456215"/>
        <dbReference type="EC" id="6.3.4.19"/>
    </reaction>
</comment>
<dbReference type="GO" id="GO:0005737">
    <property type="term" value="C:cytoplasm"/>
    <property type="evidence" value="ECO:0007669"/>
    <property type="project" value="UniProtKB-SubCell"/>
</dbReference>
<dbReference type="InterPro" id="IPR015262">
    <property type="entry name" value="tRNA_Ile_lys_synt_subst-bd"/>
</dbReference>
<feature type="domain" description="Lysidine-tRNA(Ile) synthetase C-terminal" evidence="9">
    <location>
        <begin position="328"/>
        <end position="386"/>
    </location>
</feature>
<dbReference type="EMBL" id="FPHJ01000065">
    <property type="protein sequence ID" value="SFV69185.1"/>
    <property type="molecule type" value="Genomic_DNA"/>
</dbReference>
<dbReference type="SUPFAM" id="SSF56037">
    <property type="entry name" value="PheT/TilS domain"/>
    <property type="match status" value="1"/>
</dbReference>
<evidence type="ECO:0000256" key="5">
    <source>
        <dbReference type="ARBA" id="ARBA00022694"/>
    </source>
</evidence>
<evidence type="ECO:0000256" key="3">
    <source>
        <dbReference type="ARBA" id="ARBA00022490"/>
    </source>
</evidence>
<dbReference type="HAMAP" id="MF_01161">
    <property type="entry name" value="tRNA_Ile_lys_synt"/>
    <property type="match status" value="1"/>
</dbReference>
<dbReference type="GO" id="GO:0008033">
    <property type="term" value="P:tRNA processing"/>
    <property type="evidence" value="ECO:0007669"/>
    <property type="project" value="UniProtKB-KW"/>
</dbReference>
<dbReference type="PANTHER" id="PTHR43033:SF1">
    <property type="entry name" value="TRNA(ILE)-LYSIDINE SYNTHASE-RELATED"/>
    <property type="match status" value="1"/>
</dbReference>
<dbReference type="SUPFAM" id="SSF52402">
    <property type="entry name" value="Adenine nucleotide alpha hydrolases-like"/>
    <property type="match status" value="1"/>
</dbReference>
<keyword evidence="7" id="KW-0067">ATP-binding</keyword>
<dbReference type="NCBIfam" id="TIGR02433">
    <property type="entry name" value="lysidine_TilS_C"/>
    <property type="match status" value="1"/>
</dbReference>
<evidence type="ECO:0000256" key="2">
    <source>
        <dbReference type="ARBA" id="ARBA00013267"/>
    </source>
</evidence>
<keyword evidence="6" id="KW-0547">Nucleotide-binding</keyword>
<sequence>MENLNKAPSKEFNNKKIIVALSGGIDSVVLLHWLKKYHTNISAVHINHNISKNANQWQSFCEQLCQELQINLQTFSIQITPKNIEHDARNKRNEIFKNLLDEESILCTAHHQNDQAETLLLQLFRGSGSLGLSAMPRKKKLGKGYHYRPFLKIEKNDIIDYAEKQQLKWIEDDSNKNTHFRRNFIRLEILPKLLKQYPKIHKLLANASYHQAENTQLLEQLAQNDIQQYQLVKNSKLQVKELLLLDTIRIKNVLRYFIKKNNISLPSHNILKAIISSVLLAKIDSQPLVEWGNYQVRKFKNELYFLNKTIKNNQKCPFYQSLKDKDNFNIRKRQGGERCKLKGATQTKTLKKILLEKNIPPWERNNLNLYYIKDKLVAIEKIGEVI</sequence>
<dbReference type="EC" id="6.3.4.19" evidence="2"/>
<keyword evidence="3" id="KW-0963">Cytoplasm</keyword>
<dbReference type="Pfam" id="PF11734">
    <property type="entry name" value="TilS_C"/>
    <property type="match status" value="1"/>
</dbReference>
<dbReference type="AlphaFoldDB" id="A0A1W1CTZ1"/>
<dbReference type="CDD" id="cd01992">
    <property type="entry name" value="TilS_N"/>
    <property type="match status" value="1"/>
</dbReference>
<dbReference type="Pfam" id="PF01171">
    <property type="entry name" value="ATP_bind_3"/>
    <property type="match status" value="1"/>
</dbReference>
<organism evidence="10">
    <name type="scientific">hydrothermal vent metagenome</name>
    <dbReference type="NCBI Taxonomy" id="652676"/>
    <lineage>
        <taxon>unclassified sequences</taxon>
        <taxon>metagenomes</taxon>
        <taxon>ecological metagenomes</taxon>
    </lineage>
</organism>
<dbReference type="SUPFAM" id="SSF82829">
    <property type="entry name" value="MesJ substrate recognition domain-like"/>
    <property type="match status" value="1"/>
</dbReference>
<evidence type="ECO:0000313" key="10">
    <source>
        <dbReference type="EMBL" id="SFV69185.1"/>
    </source>
</evidence>